<feature type="region of interest" description="Disordered" evidence="1">
    <location>
        <begin position="284"/>
        <end position="360"/>
    </location>
</feature>
<feature type="compositionally biased region" description="Basic and acidic residues" evidence="1">
    <location>
        <begin position="390"/>
        <end position="416"/>
    </location>
</feature>
<feature type="compositionally biased region" description="Basic and acidic residues" evidence="1">
    <location>
        <begin position="288"/>
        <end position="299"/>
    </location>
</feature>
<accession>A0A0G4GJ78</accession>
<reference evidence="2" key="1">
    <citation type="submission" date="2014-11" db="EMBL/GenBank/DDBJ databases">
        <authorList>
            <person name="Otto D Thomas"/>
            <person name="Naeem Raeece"/>
        </authorList>
    </citation>
    <scope>NUCLEOTIDE SEQUENCE</scope>
</reference>
<feature type="region of interest" description="Disordered" evidence="1">
    <location>
        <begin position="381"/>
        <end position="416"/>
    </location>
</feature>
<name>A0A0G4GJ78_9ALVE</name>
<organism evidence="2">
    <name type="scientific">Chromera velia CCMP2878</name>
    <dbReference type="NCBI Taxonomy" id="1169474"/>
    <lineage>
        <taxon>Eukaryota</taxon>
        <taxon>Sar</taxon>
        <taxon>Alveolata</taxon>
        <taxon>Colpodellida</taxon>
        <taxon>Chromeraceae</taxon>
        <taxon>Chromera</taxon>
    </lineage>
</organism>
<dbReference type="AlphaFoldDB" id="A0A0G4GJ78"/>
<dbReference type="EMBL" id="CDMZ01001259">
    <property type="protein sequence ID" value="CEM29813.1"/>
    <property type="molecule type" value="Genomic_DNA"/>
</dbReference>
<evidence type="ECO:0000313" key="2">
    <source>
        <dbReference type="EMBL" id="CEM29813.1"/>
    </source>
</evidence>
<proteinExistence type="predicted"/>
<dbReference type="VEuPathDB" id="CryptoDB:Cvel_4778"/>
<evidence type="ECO:0000256" key="1">
    <source>
        <dbReference type="SAM" id="MobiDB-lite"/>
    </source>
</evidence>
<protein>
    <submittedName>
        <fullName evidence="2">Uncharacterized protein</fullName>
    </submittedName>
</protein>
<gene>
    <name evidence="2" type="ORF">Cvel_4778</name>
</gene>
<sequence>MGTPTGTKGAIYPFSTNFRRVQKADIVLRMRTLVAQGTYPRPRWLQWTERAPPLELQNLKLMDTKVSNPYPQRIQFLLSRFPDLRFQDCFVDGNDWSPGNDRYRDDHPVMQFVAHQLRLEQSKGLSRTQAFNQTVKAFRQRRREQEKRQKMLMASTAGARVAPLHTPPNAKKRVGPLFTTGSAYLQYQMAERELKRLREERELIAKLRRAREGKEEPGRVSPRVSVLASHFEERLPVFEGEDVEAVEARTTKPKEKFAAGLMDQEMESDQEEDFAFEFAIPSEGGLRVPKDEDREREEKDEAETWGVFSSSSSASHRRDEDLEAQRDRELDGVSEGERGQEKRVERIAMQRRRRLGGDKEDLGAFIDLDSDFLSELFKDSADSGADEDLEVHIARKRGELPSLEKEEENEGKPKKP</sequence>
<feature type="compositionally biased region" description="Basic and acidic residues" evidence="1">
    <location>
        <begin position="316"/>
        <end position="348"/>
    </location>
</feature>